<accession>A0ABR7KIH8</accession>
<protein>
    <submittedName>
        <fullName evidence="2">ROK family protein</fullName>
    </submittedName>
</protein>
<dbReference type="InterPro" id="IPR043129">
    <property type="entry name" value="ATPase_NBD"/>
</dbReference>
<dbReference type="SUPFAM" id="SSF53067">
    <property type="entry name" value="Actin-like ATPase domain"/>
    <property type="match status" value="1"/>
</dbReference>
<dbReference type="CDD" id="cd24152">
    <property type="entry name" value="ASKHA_NBD_ROK-like"/>
    <property type="match status" value="1"/>
</dbReference>
<comment type="similarity">
    <text evidence="1">Belongs to the ROK (NagC/XylR) family.</text>
</comment>
<organism evidence="2 3">
    <name type="scientific">Holdemanella hominis</name>
    <dbReference type="NCBI Taxonomy" id="2764327"/>
    <lineage>
        <taxon>Bacteria</taxon>
        <taxon>Bacillati</taxon>
        <taxon>Bacillota</taxon>
        <taxon>Erysipelotrichia</taxon>
        <taxon>Erysipelotrichales</taxon>
        <taxon>Erysipelotrichaceae</taxon>
        <taxon>Holdemanella</taxon>
    </lineage>
</organism>
<keyword evidence="3" id="KW-1185">Reference proteome</keyword>
<dbReference type="Proteomes" id="UP000649075">
    <property type="component" value="Unassembled WGS sequence"/>
</dbReference>
<name>A0ABR7KIH8_9FIRM</name>
<reference evidence="2 3" key="1">
    <citation type="submission" date="2020-08" db="EMBL/GenBank/DDBJ databases">
        <authorList>
            <person name="Liu C."/>
            <person name="Sun Q."/>
        </authorList>
    </citation>
    <scope>NUCLEOTIDE SEQUENCE [LARGE SCALE GENOMIC DNA]</scope>
    <source>
        <strain evidence="2 3">L34</strain>
    </source>
</reference>
<dbReference type="InterPro" id="IPR000600">
    <property type="entry name" value="ROK"/>
</dbReference>
<dbReference type="Gene3D" id="3.30.420.40">
    <property type="match status" value="2"/>
</dbReference>
<dbReference type="EMBL" id="JACRWH010000028">
    <property type="protein sequence ID" value="MBC6012543.1"/>
    <property type="molecule type" value="Genomic_DNA"/>
</dbReference>
<dbReference type="PANTHER" id="PTHR18964">
    <property type="entry name" value="ROK (REPRESSOR, ORF, KINASE) FAMILY"/>
    <property type="match status" value="1"/>
</dbReference>
<proteinExistence type="inferred from homology"/>
<dbReference type="Pfam" id="PF00480">
    <property type="entry name" value="ROK"/>
    <property type="match status" value="1"/>
</dbReference>
<evidence type="ECO:0000313" key="2">
    <source>
        <dbReference type="EMBL" id="MBC6012543.1"/>
    </source>
</evidence>
<dbReference type="PANTHER" id="PTHR18964:SF170">
    <property type="entry name" value="SUGAR KINASE"/>
    <property type="match status" value="1"/>
</dbReference>
<gene>
    <name evidence="2" type="ORF">H8911_07320</name>
</gene>
<comment type="caution">
    <text evidence="2">The sequence shown here is derived from an EMBL/GenBank/DDBJ whole genome shotgun (WGS) entry which is preliminary data.</text>
</comment>
<evidence type="ECO:0000256" key="1">
    <source>
        <dbReference type="ARBA" id="ARBA00006479"/>
    </source>
</evidence>
<sequence length="299" mass="32521">MDIGGSSIKYALFDENRNKLDSGKIKTPAPTSMDENCECTVKDLYDAMDTIIPSNIDGIALSMPGVIDSENGIALTGGALTYIQNEPVEKILSEKYGVPVWIGNDAKCAGSAEVGYGALKDVQDSVAIILGTGIGGCLIKDKKVHNGRRFSAGEVSCLYTNNVYPADYHGLWAFTSGIAGLLGLVQKYLETDEKYSGEQIFEMANSGNEKVLAALDEFCFYIALQLYNIQSIFDPEKFAIGGGISAQPLLIEKINEQYKKLFIPVFPLRPVDVVACEFRNDANLIGAYYQLQTKMVSVC</sequence>
<evidence type="ECO:0000313" key="3">
    <source>
        <dbReference type="Proteomes" id="UP000649075"/>
    </source>
</evidence>